<feature type="signal peptide" evidence="1">
    <location>
        <begin position="1"/>
        <end position="17"/>
    </location>
</feature>
<accession>A0A446BLJ0</accession>
<evidence type="ECO:0000313" key="3">
    <source>
        <dbReference type="Proteomes" id="UP000289323"/>
    </source>
</evidence>
<gene>
    <name evidence="2" type="ORF">TT172_LOCUS5791</name>
</gene>
<keyword evidence="1" id="KW-0732">Signal</keyword>
<proteinExistence type="predicted"/>
<evidence type="ECO:0000313" key="2">
    <source>
        <dbReference type="EMBL" id="SPQ23372.1"/>
    </source>
</evidence>
<organism evidence="2 3">
    <name type="scientific">Thermothielavioides terrestris</name>
    <dbReference type="NCBI Taxonomy" id="2587410"/>
    <lineage>
        <taxon>Eukaryota</taxon>
        <taxon>Fungi</taxon>
        <taxon>Dikarya</taxon>
        <taxon>Ascomycota</taxon>
        <taxon>Pezizomycotina</taxon>
        <taxon>Sordariomycetes</taxon>
        <taxon>Sordariomycetidae</taxon>
        <taxon>Sordariales</taxon>
        <taxon>Chaetomiaceae</taxon>
        <taxon>Thermothielavioides</taxon>
    </lineage>
</organism>
<dbReference type="AlphaFoldDB" id="A0A446BLJ0"/>
<feature type="chain" id="PRO_5019113708" evidence="1">
    <location>
        <begin position="18"/>
        <end position="88"/>
    </location>
</feature>
<sequence length="88" mass="9122">MKLNLALLPILAGLAAAKIGDLCKADGTSWCDSHGGSRPVVGACPHDPSDVMCCLYPTCDNDHGYCMDTADSANKCPGPSSYKCCVIS</sequence>
<dbReference type="Proteomes" id="UP000289323">
    <property type="component" value="Unassembled WGS sequence"/>
</dbReference>
<dbReference type="EMBL" id="OUUZ01000010">
    <property type="protein sequence ID" value="SPQ23372.1"/>
    <property type="molecule type" value="Genomic_DNA"/>
</dbReference>
<protein>
    <submittedName>
        <fullName evidence="2">702f087e-da66-4b8c-944f-1a62dc44073c</fullName>
    </submittedName>
</protein>
<evidence type="ECO:0000256" key="1">
    <source>
        <dbReference type="SAM" id="SignalP"/>
    </source>
</evidence>
<name>A0A446BLJ0_9PEZI</name>
<reference evidence="2 3" key="1">
    <citation type="submission" date="2018-04" db="EMBL/GenBank/DDBJ databases">
        <authorList>
            <person name="Huttner S."/>
            <person name="Dainat J."/>
        </authorList>
    </citation>
    <scope>NUCLEOTIDE SEQUENCE [LARGE SCALE GENOMIC DNA]</scope>
</reference>